<reference evidence="2" key="1">
    <citation type="submission" date="2023-11" db="EMBL/GenBank/DDBJ databases">
        <authorList>
            <person name="De Vega J J."/>
            <person name="De Vega J J."/>
        </authorList>
    </citation>
    <scope>NUCLEOTIDE SEQUENCE</scope>
</reference>
<evidence type="ECO:0000313" key="3">
    <source>
        <dbReference type="Proteomes" id="UP001295794"/>
    </source>
</evidence>
<name>A0AAD2HXY3_9AGAR</name>
<comment type="caution">
    <text evidence="2">The sequence shown here is derived from an EMBL/GenBank/DDBJ whole genome shotgun (WGS) entry which is preliminary data.</text>
</comment>
<accession>A0AAD2HXY3</accession>
<gene>
    <name evidence="2" type="ORF">MYCIT1_LOCUS36811</name>
</gene>
<dbReference type="EMBL" id="CAVNYO010000478">
    <property type="protein sequence ID" value="CAK5283897.1"/>
    <property type="molecule type" value="Genomic_DNA"/>
</dbReference>
<sequence length="75" mass="8015">MMPSLGGGTLLAAAWLARFSTMTIGGAVEAPRAQRLSSRMRDMSVSYFAQGLGGLDRCWVVARGNVSHPHASAWH</sequence>
<evidence type="ECO:0008006" key="4">
    <source>
        <dbReference type="Google" id="ProtNLM"/>
    </source>
</evidence>
<evidence type="ECO:0000256" key="1">
    <source>
        <dbReference type="SAM" id="SignalP"/>
    </source>
</evidence>
<dbReference type="Proteomes" id="UP001295794">
    <property type="component" value="Unassembled WGS sequence"/>
</dbReference>
<organism evidence="2 3">
    <name type="scientific">Mycena citricolor</name>
    <dbReference type="NCBI Taxonomy" id="2018698"/>
    <lineage>
        <taxon>Eukaryota</taxon>
        <taxon>Fungi</taxon>
        <taxon>Dikarya</taxon>
        <taxon>Basidiomycota</taxon>
        <taxon>Agaricomycotina</taxon>
        <taxon>Agaricomycetes</taxon>
        <taxon>Agaricomycetidae</taxon>
        <taxon>Agaricales</taxon>
        <taxon>Marasmiineae</taxon>
        <taxon>Mycenaceae</taxon>
        <taxon>Mycena</taxon>
    </lineage>
</organism>
<protein>
    <recommendedName>
        <fullName evidence="4">Secreted protein</fullName>
    </recommendedName>
</protein>
<feature type="chain" id="PRO_5042036522" description="Secreted protein" evidence="1">
    <location>
        <begin position="26"/>
        <end position="75"/>
    </location>
</feature>
<dbReference type="AlphaFoldDB" id="A0AAD2HXY3"/>
<evidence type="ECO:0000313" key="2">
    <source>
        <dbReference type="EMBL" id="CAK5283897.1"/>
    </source>
</evidence>
<proteinExistence type="predicted"/>
<keyword evidence="1" id="KW-0732">Signal</keyword>
<feature type="signal peptide" evidence="1">
    <location>
        <begin position="1"/>
        <end position="25"/>
    </location>
</feature>
<keyword evidence="3" id="KW-1185">Reference proteome</keyword>